<dbReference type="CDD" id="cd00093">
    <property type="entry name" value="HTH_XRE"/>
    <property type="match status" value="1"/>
</dbReference>
<protein>
    <submittedName>
        <fullName evidence="2">Transcriptional regulator</fullName>
    </submittedName>
</protein>
<feature type="domain" description="HTH cro/C1-type" evidence="1">
    <location>
        <begin position="20"/>
        <end position="74"/>
    </location>
</feature>
<dbReference type="EMBL" id="JACJST010000007">
    <property type="protein sequence ID" value="MBD2568231.1"/>
    <property type="molecule type" value="Genomic_DNA"/>
</dbReference>
<dbReference type="Gene3D" id="1.10.260.40">
    <property type="entry name" value="lambda repressor-like DNA-binding domains"/>
    <property type="match status" value="1"/>
</dbReference>
<gene>
    <name evidence="2" type="ORF">H6G59_10020</name>
</gene>
<dbReference type="Pfam" id="PF01381">
    <property type="entry name" value="HTH_3"/>
    <property type="match status" value="1"/>
</dbReference>
<proteinExistence type="predicted"/>
<accession>A0ABR8FDM0</accession>
<organism evidence="2 3">
    <name type="scientific">Anabaena lutea FACHB-196</name>
    <dbReference type="NCBI Taxonomy" id="2692881"/>
    <lineage>
        <taxon>Bacteria</taxon>
        <taxon>Bacillati</taxon>
        <taxon>Cyanobacteriota</taxon>
        <taxon>Cyanophyceae</taxon>
        <taxon>Nostocales</taxon>
        <taxon>Nostocaceae</taxon>
        <taxon>Anabaena</taxon>
    </lineage>
</organism>
<dbReference type="Proteomes" id="UP000640531">
    <property type="component" value="Unassembled WGS sequence"/>
</dbReference>
<evidence type="ECO:0000259" key="1">
    <source>
        <dbReference type="PROSITE" id="PS50943"/>
    </source>
</evidence>
<dbReference type="SUPFAM" id="SSF47413">
    <property type="entry name" value="lambda repressor-like DNA-binding domains"/>
    <property type="match status" value="1"/>
</dbReference>
<comment type="caution">
    <text evidence="2">The sequence shown here is derived from an EMBL/GenBank/DDBJ whole genome shotgun (WGS) entry which is preliminary data.</text>
</comment>
<reference evidence="2 3" key="1">
    <citation type="journal article" date="2020" name="ISME J.">
        <title>Comparative genomics reveals insights into cyanobacterial evolution and habitat adaptation.</title>
        <authorList>
            <person name="Chen M.Y."/>
            <person name="Teng W.K."/>
            <person name="Zhao L."/>
            <person name="Hu C.X."/>
            <person name="Zhou Y.K."/>
            <person name="Han B.P."/>
            <person name="Song L.R."/>
            <person name="Shu W.S."/>
        </authorList>
    </citation>
    <scope>NUCLEOTIDE SEQUENCE [LARGE SCALE GENOMIC DNA]</scope>
    <source>
        <strain evidence="2 3">FACHB-196</strain>
    </source>
</reference>
<keyword evidence="3" id="KW-1185">Reference proteome</keyword>
<evidence type="ECO:0000313" key="3">
    <source>
        <dbReference type="Proteomes" id="UP000640531"/>
    </source>
</evidence>
<dbReference type="RefSeq" id="WP_190713978.1">
    <property type="nucleotide sequence ID" value="NZ_JACJST010000007.1"/>
</dbReference>
<sequence length="96" mass="10928">MTKTNRPFTPDWVSPPGDTIADILEERNLTVEQLIEAVGYSSEFVNLLIKGEVSINEEIAIKLEQVIGFTADFWLRHEAQYQAGLPRLQKNNVNQK</sequence>
<dbReference type="PROSITE" id="PS50943">
    <property type="entry name" value="HTH_CROC1"/>
    <property type="match status" value="1"/>
</dbReference>
<name>A0ABR8FDM0_9NOST</name>
<dbReference type="InterPro" id="IPR010982">
    <property type="entry name" value="Lambda_DNA-bd_dom_sf"/>
</dbReference>
<evidence type="ECO:0000313" key="2">
    <source>
        <dbReference type="EMBL" id="MBD2568231.1"/>
    </source>
</evidence>
<dbReference type="SMART" id="SM00530">
    <property type="entry name" value="HTH_XRE"/>
    <property type="match status" value="1"/>
</dbReference>
<dbReference type="InterPro" id="IPR001387">
    <property type="entry name" value="Cro/C1-type_HTH"/>
</dbReference>